<evidence type="ECO:0000256" key="4">
    <source>
        <dbReference type="ARBA" id="ARBA00022989"/>
    </source>
</evidence>
<dbReference type="OrthoDB" id="2162691at2759"/>
<comment type="similarity">
    <text evidence="2">Belongs to the YSP2 family.</text>
</comment>
<dbReference type="InterPro" id="IPR031968">
    <property type="entry name" value="VASt"/>
</dbReference>
<feature type="domain" description="VASt" evidence="8">
    <location>
        <begin position="563"/>
        <end position="736"/>
    </location>
</feature>
<evidence type="ECO:0000256" key="3">
    <source>
        <dbReference type="ARBA" id="ARBA00022692"/>
    </source>
</evidence>
<dbReference type="SMART" id="SM00568">
    <property type="entry name" value="GRAM"/>
    <property type="match status" value="1"/>
</dbReference>
<comment type="subcellular location">
    <subcellularLocation>
        <location evidence="1">Membrane</location>
        <topology evidence="1">Single-pass membrane protein</topology>
    </subcellularLocation>
</comment>
<dbReference type="GO" id="GO:0005739">
    <property type="term" value="C:mitochondrion"/>
    <property type="evidence" value="ECO:0007669"/>
    <property type="project" value="TreeGrafter"/>
</dbReference>
<dbReference type="Proteomes" id="UP000095085">
    <property type="component" value="Unassembled WGS sequence"/>
</dbReference>
<keyword evidence="10" id="KW-1185">Reference proteome</keyword>
<keyword evidence="5 7" id="KW-0472">Membrane</keyword>
<dbReference type="Pfam" id="PF02893">
    <property type="entry name" value="GRAM"/>
    <property type="match status" value="1"/>
</dbReference>
<protein>
    <recommendedName>
        <fullName evidence="8">VASt domain-containing protein</fullName>
    </recommendedName>
</protein>
<evidence type="ECO:0000256" key="2">
    <source>
        <dbReference type="ARBA" id="ARBA00006582"/>
    </source>
</evidence>
<name>A0A1E4RR10_9ASCO</name>
<dbReference type="AlphaFoldDB" id="A0A1E4RR10"/>
<dbReference type="RefSeq" id="XP_020078787.1">
    <property type="nucleotide sequence ID" value="XM_020220457.1"/>
</dbReference>
<dbReference type="GO" id="GO:0005886">
    <property type="term" value="C:plasma membrane"/>
    <property type="evidence" value="ECO:0007669"/>
    <property type="project" value="TreeGrafter"/>
</dbReference>
<dbReference type="GO" id="GO:0120015">
    <property type="term" value="F:sterol transfer activity"/>
    <property type="evidence" value="ECO:0007669"/>
    <property type="project" value="TreeGrafter"/>
</dbReference>
<evidence type="ECO:0000256" key="7">
    <source>
        <dbReference type="SAM" id="Phobius"/>
    </source>
</evidence>
<dbReference type="InterPro" id="IPR004182">
    <property type="entry name" value="GRAM"/>
</dbReference>
<dbReference type="InterPro" id="IPR011993">
    <property type="entry name" value="PH-like_dom_sf"/>
</dbReference>
<evidence type="ECO:0000313" key="10">
    <source>
        <dbReference type="Proteomes" id="UP000095085"/>
    </source>
</evidence>
<organism evidence="9 10">
    <name type="scientific">Hyphopichia burtonii NRRL Y-1933</name>
    <dbReference type="NCBI Taxonomy" id="984485"/>
    <lineage>
        <taxon>Eukaryota</taxon>
        <taxon>Fungi</taxon>
        <taxon>Dikarya</taxon>
        <taxon>Ascomycota</taxon>
        <taxon>Saccharomycotina</taxon>
        <taxon>Pichiomycetes</taxon>
        <taxon>Debaryomycetaceae</taxon>
        <taxon>Hyphopichia</taxon>
    </lineage>
</organism>
<feature type="region of interest" description="Disordered" evidence="6">
    <location>
        <begin position="222"/>
        <end position="253"/>
    </location>
</feature>
<feature type="compositionally biased region" description="Polar residues" evidence="6">
    <location>
        <begin position="222"/>
        <end position="232"/>
    </location>
</feature>
<feature type="compositionally biased region" description="Acidic residues" evidence="6">
    <location>
        <begin position="479"/>
        <end position="500"/>
    </location>
</feature>
<accession>A0A1E4RR10</accession>
<dbReference type="GO" id="GO:0005789">
    <property type="term" value="C:endoplasmic reticulum membrane"/>
    <property type="evidence" value="ECO:0007669"/>
    <property type="project" value="TreeGrafter"/>
</dbReference>
<dbReference type="PANTHER" id="PTHR23319:SF4">
    <property type="entry name" value="GRAM DOMAIN CONTAINING 1B, ISOFORM E"/>
    <property type="match status" value="1"/>
</dbReference>
<sequence length="931" mass="103971">MNIDVDDDDAWSYSFPPSTESLPILKDANNEKDQQTTSKQPNGLAEKEKSMQDKPLSSESKVSTKSDFKVQSNPKIDDGSIDEKATSNGSEAKDIGSIGNADNGDNEINDSNDNNDNASGSSSDLSNNRNPDIKRRREQLKAFAPGSSTNSSLSSMSLQSPFLVKSVPANPYTTREDANSILSKESKPNSLGEKDKQKDQIISPKSAAMENMRYAMQLQASDATINGNTDQRPSIDTESLKSKTTPDLSKADGAFQSPVSPKIISYRKSSNNHANTDSVASIEELLDKEEKYDVKLYTKEKFKDTNYRYAIMKRNTDFHQLFRNLDLTDRLLDDFACALSREILLQGRIYISEHNICFNSNLLGWVTNLAIPMDDIIRFEKKTTAGLFPNGIMIQTKTEKHSFASFLSRDMTFDFMVSVWEGTTGKSLKSVNDILSATSDNENVQSDPSHRRVSSESGKKFDAYMLSVDDDADHNNQDGDGEINDSEDVSLDDSDNDDLSDGSSDMIPDSTSTSPHKSIADSKGGLVTVDTKVLKFKPDCGYTNMGPEIHTPTSFENHNRETNEVDLCNEIINAPVGIVYDILFGSSSTSFHKKFLEDHDASEISDYDKFHPMESDPTKLERKYFYKRALNYSVGPKSTKCEVSEIIEHLNFTDYISMKSVVATPDVPLGNSFTVVTRYCFTWGPDNTTNLKISYYINWTGRSWIKSLIEKSTAAGQESSVKDLLTTLKVEIEQNTYMVDGPTIVKPTTQEDASQEPKKVVRSKSAKKSLAGNKIHTSMSQFSFREFVKNNIVLVCYFIFSFLVMILLLQLQIFRITNENTNLIKSQLLLSSHLLLTLDAIKSKKIDYDGKVQDLTKDNEELWEWVKTKRGGKNLSHLEKAEYLAFQLNSLYNLDSPEESGSLSKTVKQAIFDTMNLIKGSDDNGPLDGLI</sequence>
<gene>
    <name evidence="9" type="ORF">HYPBUDRAFT_151362</name>
</gene>
<dbReference type="Gene3D" id="2.30.29.30">
    <property type="entry name" value="Pleckstrin-homology domain (PH domain)/Phosphotyrosine-binding domain (PTB)"/>
    <property type="match status" value="1"/>
</dbReference>
<feature type="compositionally biased region" description="Basic and acidic residues" evidence="6">
    <location>
        <begin position="174"/>
        <end position="199"/>
    </location>
</feature>
<feature type="compositionally biased region" description="Low complexity" evidence="6">
    <location>
        <begin position="111"/>
        <end position="130"/>
    </location>
</feature>
<dbReference type="EMBL" id="KV454538">
    <property type="protein sequence ID" value="ODV69720.1"/>
    <property type="molecule type" value="Genomic_DNA"/>
</dbReference>
<feature type="compositionally biased region" description="Low complexity" evidence="6">
    <location>
        <begin position="147"/>
        <end position="157"/>
    </location>
</feature>
<feature type="compositionally biased region" description="Basic and acidic residues" evidence="6">
    <location>
        <begin position="75"/>
        <end position="85"/>
    </location>
</feature>
<evidence type="ECO:0000256" key="5">
    <source>
        <dbReference type="ARBA" id="ARBA00023136"/>
    </source>
</evidence>
<dbReference type="CDD" id="cd13220">
    <property type="entry name" value="PH-GRAM_GRAMDC"/>
    <property type="match status" value="1"/>
</dbReference>
<dbReference type="GO" id="GO:0032934">
    <property type="term" value="F:sterol binding"/>
    <property type="evidence" value="ECO:0007669"/>
    <property type="project" value="TreeGrafter"/>
</dbReference>
<dbReference type="GO" id="GO:0032541">
    <property type="term" value="C:cortical endoplasmic reticulum"/>
    <property type="evidence" value="ECO:0007669"/>
    <property type="project" value="TreeGrafter"/>
</dbReference>
<keyword evidence="4 7" id="KW-1133">Transmembrane helix</keyword>
<dbReference type="InterPro" id="IPR051482">
    <property type="entry name" value="Cholesterol_transport"/>
</dbReference>
<dbReference type="GO" id="GO:0032366">
    <property type="term" value="P:intracellular sterol transport"/>
    <property type="evidence" value="ECO:0007669"/>
    <property type="project" value="TreeGrafter"/>
</dbReference>
<dbReference type="GeneID" id="30995007"/>
<dbReference type="GO" id="GO:0140268">
    <property type="term" value="C:endoplasmic reticulum-plasma membrane contact site"/>
    <property type="evidence" value="ECO:0007669"/>
    <property type="project" value="TreeGrafter"/>
</dbReference>
<feature type="region of interest" description="Disordered" evidence="6">
    <location>
        <begin position="172"/>
        <end position="201"/>
    </location>
</feature>
<feature type="compositionally biased region" description="Acidic residues" evidence="6">
    <location>
        <begin position="1"/>
        <end position="10"/>
    </location>
</feature>
<evidence type="ECO:0000256" key="1">
    <source>
        <dbReference type="ARBA" id="ARBA00004167"/>
    </source>
</evidence>
<dbReference type="Pfam" id="PF16016">
    <property type="entry name" value="VASt"/>
    <property type="match status" value="1"/>
</dbReference>
<reference evidence="10" key="1">
    <citation type="submission" date="2016-05" db="EMBL/GenBank/DDBJ databases">
        <title>Comparative genomics of biotechnologically important yeasts.</title>
        <authorList>
            <consortium name="DOE Joint Genome Institute"/>
            <person name="Riley R."/>
            <person name="Haridas S."/>
            <person name="Wolfe K.H."/>
            <person name="Lopes M.R."/>
            <person name="Hittinger C.T."/>
            <person name="Goker M."/>
            <person name="Salamov A."/>
            <person name="Wisecaver J."/>
            <person name="Long T.M."/>
            <person name="Aerts A.L."/>
            <person name="Barry K."/>
            <person name="Choi C."/>
            <person name="Clum A."/>
            <person name="Coughlan A.Y."/>
            <person name="Deshpande S."/>
            <person name="Douglass A.P."/>
            <person name="Hanson S.J."/>
            <person name="Klenk H.-P."/>
            <person name="Labutti K."/>
            <person name="Lapidus A."/>
            <person name="Lindquist E."/>
            <person name="Lipzen A."/>
            <person name="Meier-Kolthoff J.P."/>
            <person name="Ohm R.A."/>
            <person name="Otillar R.P."/>
            <person name="Pangilinan J."/>
            <person name="Peng Y."/>
            <person name="Rokas A."/>
            <person name="Rosa C.A."/>
            <person name="Scheuner C."/>
            <person name="Sibirny A.A."/>
            <person name="Slot J.C."/>
            <person name="Stielow J.B."/>
            <person name="Sun H."/>
            <person name="Kurtzman C.P."/>
            <person name="Blackwell M."/>
            <person name="Grigoriev I.V."/>
            <person name="Jeffries T.W."/>
        </authorList>
    </citation>
    <scope>NUCLEOTIDE SEQUENCE [LARGE SCALE GENOMIC DNA]</scope>
    <source>
        <strain evidence="10">NRRL Y-1933</strain>
    </source>
</reference>
<evidence type="ECO:0000259" key="8">
    <source>
        <dbReference type="PROSITE" id="PS51778"/>
    </source>
</evidence>
<dbReference type="PROSITE" id="PS51778">
    <property type="entry name" value="VAST"/>
    <property type="match status" value="1"/>
</dbReference>
<evidence type="ECO:0000256" key="6">
    <source>
        <dbReference type="SAM" id="MobiDB-lite"/>
    </source>
</evidence>
<proteinExistence type="inferred from homology"/>
<dbReference type="STRING" id="984485.A0A1E4RR10"/>
<feature type="region of interest" description="Disordered" evidence="6">
    <location>
        <begin position="470"/>
        <end position="522"/>
    </location>
</feature>
<evidence type="ECO:0000313" key="9">
    <source>
        <dbReference type="EMBL" id="ODV69720.1"/>
    </source>
</evidence>
<feature type="region of interest" description="Disordered" evidence="6">
    <location>
        <begin position="1"/>
        <end position="157"/>
    </location>
</feature>
<keyword evidence="3 7" id="KW-0812">Transmembrane</keyword>
<feature type="transmembrane region" description="Helical" evidence="7">
    <location>
        <begin position="792"/>
        <end position="811"/>
    </location>
</feature>
<dbReference type="PANTHER" id="PTHR23319">
    <property type="entry name" value="GRAM DOMAIN CONTAINING 1B, ISOFORM E"/>
    <property type="match status" value="1"/>
</dbReference>